<feature type="signal peptide" evidence="1">
    <location>
        <begin position="1"/>
        <end position="23"/>
    </location>
</feature>
<proteinExistence type="predicted"/>
<name>A0ABP0KDS0_9DINO</name>
<comment type="caution">
    <text evidence="2">The sequence shown here is derived from an EMBL/GenBank/DDBJ whole genome shotgun (WGS) entry which is preliminary data.</text>
</comment>
<dbReference type="Proteomes" id="UP001642484">
    <property type="component" value="Unassembled WGS sequence"/>
</dbReference>
<protein>
    <submittedName>
        <fullName evidence="2">Uncharacterized protein</fullName>
    </submittedName>
</protein>
<evidence type="ECO:0000313" key="2">
    <source>
        <dbReference type="EMBL" id="CAK9024944.1"/>
    </source>
</evidence>
<organism evidence="2 3">
    <name type="scientific">Durusdinium trenchii</name>
    <dbReference type="NCBI Taxonomy" id="1381693"/>
    <lineage>
        <taxon>Eukaryota</taxon>
        <taxon>Sar</taxon>
        <taxon>Alveolata</taxon>
        <taxon>Dinophyceae</taxon>
        <taxon>Suessiales</taxon>
        <taxon>Symbiodiniaceae</taxon>
        <taxon>Durusdinium</taxon>
    </lineage>
</organism>
<evidence type="ECO:0000313" key="3">
    <source>
        <dbReference type="Proteomes" id="UP001642484"/>
    </source>
</evidence>
<accession>A0ABP0KDS0</accession>
<dbReference type="EMBL" id="CAXAMN010008399">
    <property type="protein sequence ID" value="CAK9024944.1"/>
    <property type="molecule type" value="Genomic_DNA"/>
</dbReference>
<sequence length="325" mass="36230">MPLINQPAAVVWELLAWLPAVEAVAACVAHSTLAAQLPQFRAQVEACIAEARRHLDLFDEVGLLTPFLLEPTRPCVAIDHSGAPFGIARLARRAFNLPLDRLGDMRRYLPDMRLDPGEWPTACNGARDNAPEGLPEAVAWLQRHMTAQLWLPYIRSPVLPATPPATLRHWPVTGLRVNMHMAYVCAGSVGIGLVFYEILDFASDSDSETGSELSDGSRHLLWADMVDDEPPAPLTPPTRDAATQTDEVIIFPQILPDAHLAILGSRRRPVLPMRLLVQVWAFLGYLLQLCMRPQRAQLRAQLRQFQEVLRAQLQRHRLHYAAALA</sequence>
<keyword evidence="3" id="KW-1185">Reference proteome</keyword>
<feature type="chain" id="PRO_5046532821" evidence="1">
    <location>
        <begin position="24"/>
        <end position="325"/>
    </location>
</feature>
<feature type="non-terminal residue" evidence="2">
    <location>
        <position position="325"/>
    </location>
</feature>
<gene>
    <name evidence="2" type="ORF">CCMP2556_LOCUS15824</name>
</gene>
<evidence type="ECO:0000256" key="1">
    <source>
        <dbReference type="SAM" id="SignalP"/>
    </source>
</evidence>
<reference evidence="2 3" key="1">
    <citation type="submission" date="2024-02" db="EMBL/GenBank/DDBJ databases">
        <authorList>
            <person name="Chen Y."/>
            <person name="Shah S."/>
            <person name="Dougan E. K."/>
            <person name="Thang M."/>
            <person name="Chan C."/>
        </authorList>
    </citation>
    <scope>NUCLEOTIDE SEQUENCE [LARGE SCALE GENOMIC DNA]</scope>
</reference>
<keyword evidence="1" id="KW-0732">Signal</keyword>